<evidence type="ECO:0000313" key="1">
    <source>
        <dbReference type="EMBL" id="ENO18440.1"/>
    </source>
</evidence>
<proteinExistence type="predicted"/>
<dbReference type="HOGENOM" id="CLU_2535027_0_0_11"/>
<organism evidence="1 2">
    <name type="scientific">Schaalia cardiffensis F0333</name>
    <dbReference type="NCBI Taxonomy" id="888050"/>
    <lineage>
        <taxon>Bacteria</taxon>
        <taxon>Bacillati</taxon>
        <taxon>Actinomycetota</taxon>
        <taxon>Actinomycetes</taxon>
        <taxon>Actinomycetales</taxon>
        <taxon>Actinomycetaceae</taxon>
        <taxon>Schaalia</taxon>
    </lineage>
</organism>
<comment type="caution">
    <text evidence="1">The sequence shown here is derived from an EMBL/GenBank/DDBJ whole genome shotgun (WGS) entry which is preliminary data.</text>
</comment>
<dbReference type="AlphaFoldDB" id="N6W7C7"/>
<name>N6W7C7_9ACTO</name>
<accession>N6W7C7</accession>
<sequence length="83" mass="9097">MASVLKDDLKVAGSTVRGSRIIMPPENRRELHEMDQLLAAHPRLVDAEGNAILLPNEVYAVLRDVVEAMQGGRAIVPLRLPCV</sequence>
<protein>
    <submittedName>
        <fullName evidence="1">Uncharacterized protein</fullName>
    </submittedName>
</protein>
<gene>
    <name evidence="1" type="ORF">HMPREF9004_1009</name>
</gene>
<dbReference type="Proteomes" id="UP000013015">
    <property type="component" value="Unassembled WGS sequence"/>
</dbReference>
<dbReference type="RefSeq" id="WP_005963013.1">
    <property type="nucleotide sequence ID" value="NZ_CP040505.1"/>
</dbReference>
<keyword evidence="2" id="KW-1185">Reference proteome</keyword>
<evidence type="ECO:0000313" key="2">
    <source>
        <dbReference type="Proteomes" id="UP000013015"/>
    </source>
</evidence>
<reference evidence="1 2" key="1">
    <citation type="submission" date="2013-03" db="EMBL/GenBank/DDBJ databases">
        <title>Reference genome for the Human Microbiome Project.</title>
        <authorList>
            <person name="Aqrawi P."/>
            <person name="Ayvaz T."/>
            <person name="Bess C."/>
            <person name="Blankenburg K."/>
            <person name="Coyle M."/>
            <person name="Deng J."/>
            <person name="Forbes L."/>
            <person name="Fowler G."/>
            <person name="Francisco L."/>
            <person name="Fu Q."/>
            <person name="Gibbs R."/>
            <person name="Gross S."/>
            <person name="Gubbala S."/>
            <person name="Hale W."/>
            <person name="Hemphill L."/>
            <person name="Highlander S."/>
            <person name="Hirani K."/>
            <person name="Jackson L."/>
            <person name="Jakkamsetti A."/>
            <person name="Javaid M."/>
            <person name="Jayaseelan J.C."/>
            <person name="Jiang H."/>
            <person name="Joshi V."/>
            <person name="Korchina V."/>
            <person name="Kovar C."/>
            <person name="Lara F."/>
            <person name="Lee S."/>
            <person name="Liu Y."/>
            <person name="Mata R."/>
            <person name="Mathew T."/>
            <person name="Munidasa M."/>
            <person name="Muzny D."/>
            <person name="Nazareth L."/>
            <person name="Ngo R."/>
            <person name="Nguyen L."/>
            <person name="Nguyen N."/>
            <person name="Okwuonu G."/>
            <person name="Ongeri F."/>
            <person name="Palculict T."/>
            <person name="Patil S."/>
            <person name="Petrosino J."/>
            <person name="Pham C."/>
            <person name="Pham P."/>
            <person name="Pu L.-L."/>
            <person name="Qin X."/>
            <person name="Qu J."/>
            <person name="Reid J."/>
            <person name="Ross M."/>
            <person name="Ruth R."/>
            <person name="Saada N."/>
            <person name="San Lucas F."/>
            <person name="Santibanez J."/>
            <person name="Shang Y."/>
            <person name="Simmons D."/>
            <person name="Song X.-Z."/>
            <person name="Tang L.-Y."/>
            <person name="Thornton R."/>
            <person name="Warren J."/>
            <person name="Weissenberger G."/>
            <person name="Wilczek-Boney K."/>
            <person name="Worley K."/>
            <person name="Youmans B."/>
            <person name="Zhang J."/>
            <person name="Zhang L."/>
            <person name="Zhao Z."/>
            <person name="Zhou C."/>
            <person name="Zhu D."/>
            <person name="Zhu Y."/>
        </authorList>
    </citation>
    <scope>NUCLEOTIDE SEQUENCE [LARGE SCALE GENOMIC DNA]</scope>
    <source>
        <strain evidence="1 2">F0333</strain>
    </source>
</reference>
<dbReference type="EMBL" id="AQHZ01000015">
    <property type="protein sequence ID" value="ENO18440.1"/>
    <property type="molecule type" value="Genomic_DNA"/>
</dbReference>
<dbReference type="PATRIC" id="fig|888050.3.peg.955"/>
<dbReference type="STRING" id="888050.HMPREF9004_1009"/>